<dbReference type="SUPFAM" id="SSF69047">
    <property type="entry name" value="Hypothetical protein YjbJ"/>
    <property type="match status" value="1"/>
</dbReference>
<feature type="compositionally biased region" description="Basic and acidic residues" evidence="2">
    <location>
        <begin position="114"/>
        <end position="124"/>
    </location>
</feature>
<gene>
    <name evidence="4" type="ORF">Aco03nite_075300</name>
</gene>
<reference evidence="4 5" key="1">
    <citation type="submission" date="2021-01" db="EMBL/GenBank/DDBJ databases">
        <title>Whole genome shotgun sequence of Actinoplanes couchii NBRC 106145.</title>
        <authorList>
            <person name="Komaki H."/>
            <person name="Tamura T."/>
        </authorList>
    </citation>
    <scope>NUCLEOTIDE SEQUENCE [LARGE SCALE GENOMIC DNA]</scope>
    <source>
        <strain evidence="4 5">NBRC 106145</strain>
    </source>
</reference>
<dbReference type="Gene3D" id="1.10.1470.10">
    <property type="entry name" value="YjbJ"/>
    <property type="match status" value="1"/>
</dbReference>
<sequence>MTRDLSWDGCVNVRYPGGLPTTDGRSTGFGAVVRASPGRNSTVSGRAWLGKRRTGTDTVVPDVEVNPMAFDDKVDNKAEEVGGKVKEGVGKATDDERLEAEGKADQSSANLKQAGEKIKDVFKS</sequence>
<feature type="domain" description="CsbD-like" evidence="3">
    <location>
        <begin position="72"/>
        <end position="123"/>
    </location>
</feature>
<dbReference type="Pfam" id="PF05532">
    <property type="entry name" value="CsbD"/>
    <property type="match status" value="1"/>
</dbReference>
<dbReference type="Proteomes" id="UP000612282">
    <property type="component" value="Unassembled WGS sequence"/>
</dbReference>
<evidence type="ECO:0000256" key="2">
    <source>
        <dbReference type="SAM" id="MobiDB-lite"/>
    </source>
</evidence>
<feature type="compositionally biased region" description="Basic and acidic residues" evidence="2">
    <location>
        <begin position="87"/>
        <end position="104"/>
    </location>
</feature>
<dbReference type="InterPro" id="IPR036629">
    <property type="entry name" value="YjbJ_sf"/>
</dbReference>
<evidence type="ECO:0000313" key="5">
    <source>
        <dbReference type="Proteomes" id="UP000612282"/>
    </source>
</evidence>
<accession>A0ABQ3XKV1</accession>
<evidence type="ECO:0000259" key="3">
    <source>
        <dbReference type="Pfam" id="PF05532"/>
    </source>
</evidence>
<evidence type="ECO:0000313" key="4">
    <source>
        <dbReference type="EMBL" id="GID59126.1"/>
    </source>
</evidence>
<organism evidence="4 5">
    <name type="scientific">Actinoplanes couchii</name>
    <dbReference type="NCBI Taxonomy" id="403638"/>
    <lineage>
        <taxon>Bacteria</taxon>
        <taxon>Bacillati</taxon>
        <taxon>Actinomycetota</taxon>
        <taxon>Actinomycetes</taxon>
        <taxon>Micromonosporales</taxon>
        <taxon>Micromonosporaceae</taxon>
        <taxon>Actinoplanes</taxon>
    </lineage>
</organism>
<evidence type="ECO:0000256" key="1">
    <source>
        <dbReference type="ARBA" id="ARBA00009129"/>
    </source>
</evidence>
<protein>
    <recommendedName>
        <fullName evidence="3">CsbD-like domain-containing protein</fullName>
    </recommendedName>
</protein>
<keyword evidence="5" id="KW-1185">Reference proteome</keyword>
<name>A0ABQ3XKV1_9ACTN</name>
<feature type="region of interest" description="Disordered" evidence="2">
    <location>
        <begin position="87"/>
        <end position="124"/>
    </location>
</feature>
<comment type="caution">
    <text evidence="4">The sequence shown here is derived from an EMBL/GenBank/DDBJ whole genome shotgun (WGS) entry which is preliminary data.</text>
</comment>
<proteinExistence type="inferred from homology"/>
<dbReference type="EMBL" id="BOMG01000094">
    <property type="protein sequence ID" value="GID59126.1"/>
    <property type="molecule type" value="Genomic_DNA"/>
</dbReference>
<comment type="similarity">
    <text evidence="1">Belongs to the UPF0337 (CsbD) family.</text>
</comment>
<dbReference type="InterPro" id="IPR008462">
    <property type="entry name" value="CsbD"/>
</dbReference>